<comment type="similarity">
    <text evidence="2">Belongs to the ZIP transporter (TC 2.A.5) family.</text>
</comment>
<evidence type="ECO:0000313" key="8">
    <source>
        <dbReference type="Proteomes" id="UP000050795"/>
    </source>
</evidence>
<reference evidence="8" key="1">
    <citation type="submission" date="2022-06" db="EMBL/GenBank/DDBJ databases">
        <authorList>
            <person name="Berger JAMES D."/>
            <person name="Berger JAMES D."/>
        </authorList>
    </citation>
    <scope>NUCLEOTIDE SEQUENCE [LARGE SCALE GENOMIC DNA]</scope>
</reference>
<proteinExistence type="inferred from homology"/>
<evidence type="ECO:0000256" key="7">
    <source>
        <dbReference type="SAM" id="Phobius"/>
    </source>
</evidence>
<dbReference type="InterPro" id="IPR003689">
    <property type="entry name" value="ZIP"/>
</dbReference>
<comment type="subcellular location">
    <subcellularLocation>
        <location evidence="1">Membrane</location>
        <topology evidence="1">Multi-pass membrane protein</topology>
    </subcellularLocation>
</comment>
<evidence type="ECO:0000256" key="4">
    <source>
        <dbReference type="ARBA" id="ARBA00022989"/>
    </source>
</evidence>
<feature type="transmembrane region" description="Helical" evidence="7">
    <location>
        <begin position="695"/>
        <end position="716"/>
    </location>
</feature>
<feature type="transmembrane region" description="Helical" evidence="7">
    <location>
        <begin position="242"/>
        <end position="264"/>
    </location>
</feature>
<reference evidence="9" key="2">
    <citation type="submission" date="2023-11" db="UniProtKB">
        <authorList>
            <consortium name="WormBaseParasite"/>
        </authorList>
    </citation>
    <scope>IDENTIFICATION</scope>
</reference>
<feature type="transmembrane region" description="Helical" evidence="7">
    <location>
        <begin position="146"/>
        <end position="168"/>
    </location>
</feature>
<feature type="compositionally biased region" description="Polar residues" evidence="6">
    <location>
        <begin position="336"/>
        <end position="348"/>
    </location>
</feature>
<name>A0AA85KBD0_TRIRE</name>
<dbReference type="Pfam" id="PF02535">
    <property type="entry name" value="Zip"/>
    <property type="match status" value="2"/>
</dbReference>
<dbReference type="GO" id="GO:0030003">
    <property type="term" value="P:intracellular monoatomic cation homeostasis"/>
    <property type="evidence" value="ECO:0007669"/>
    <property type="project" value="TreeGrafter"/>
</dbReference>
<feature type="transmembrane region" description="Helical" evidence="7">
    <location>
        <begin position="628"/>
        <end position="651"/>
    </location>
</feature>
<dbReference type="GO" id="GO:0005385">
    <property type="term" value="F:zinc ion transmembrane transporter activity"/>
    <property type="evidence" value="ECO:0007669"/>
    <property type="project" value="TreeGrafter"/>
</dbReference>
<feature type="region of interest" description="Disordered" evidence="6">
    <location>
        <begin position="534"/>
        <end position="557"/>
    </location>
</feature>
<feature type="transmembrane region" description="Helical" evidence="7">
    <location>
        <begin position="657"/>
        <end position="674"/>
    </location>
</feature>
<dbReference type="Proteomes" id="UP000050795">
    <property type="component" value="Unassembled WGS sequence"/>
</dbReference>
<evidence type="ECO:0000256" key="6">
    <source>
        <dbReference type="SAM" id="MobiDB-lite"/>
    </source>
</evidence>
<dbReference type="AlphaFoldDB" id="A0AA85KBD0"/>
<dbReference type="WBParaSite" id="TREG1_79260.1">
    <property type="protein sequence ID" value="TREG1_79260.1"/>
    <property type="gene ID" value="TREG1_79260"/>
</dbReference>
<evidence type="ECO:0000256" key="5">
    <source>
        <dbReference type="ARBA" id="ARBA00023136"/>
    </source>
</evidence>
<accession>A0AA85KBD0</accession>
<evidence type="ECO:0000256" key="3">
    <source>
        <dbReference type="ARBA" id="ARBA00022692"/>
    </source>
</evidence>
<feature type="compositionally biased region" description="Basic and acidic residues" evidence="6">
    <location>
        <begin position="215"/>
        <end position="226"/>
    </location>
</feature>
<dbReference type="PANTHER" id="PTHR12191:SF37">
    <property type="entry name" value="ZINC TRANSPORTER FOI"/>
    <property type="match status" value="1"/>
</dbReference>
<dbReference type="PANTHER" id="PTHR12191">
    <property type="entry name" value="SOLUTE CARRIER FAMILY 39"/>
    <property type="match status" value="1"/>
</dbReference>
<feature type="region of interest" description="Disordered" evidence="6">
    <location>
        <begin position="208"/>
        <end position="227"/>
    </location>
</feature>
<feature type="compositionally biased region" description="Basic residues" evidence="6">
    <location>
        <begin position="541"/>
        <end position="555"/>
    </location>
</feature>
<dbReference type="GO" id="GO:0005886">
    <property type="term" value="C:plasma membrane"/>
    <property type="evidence" value="ECO:0007669"/>
    <property type="project" value="TreeGrafter"/>
</dbReference>
<protein>
    <recommendedName>
        <fullName evidence="10">Zinc transporter ZIP10</fullName>
    </recommendedName>
</protein>
<keyword evidence="5 7" id="KW-0472">Membrane</keyword>
<keyword evidence="3 7" id="KW-0812">Transmembrane</keyword>
<dbReference type="GO" id="GO:0140410">
    <property type="term" value="F:monoatomic cation:bicarbonate symporter activity"/>
    <property type="evidence" value="ECO:0007669"/>
    <property type="project" value="TreeGrafter"/>
</dbReference>
<feature type="compositionally biased region" description="Polar residues" evidence="6">
    <location>
        <begin position="420"/>
        <end position="436"/>
    </location>
</feature>
<sequence length="723" mass="78386">MCGVGLCHHIHRNICLCLAIYTLVGSRVPCVYCNIPHFSPNDHLKLLFSSLTNGSQYMDKDSLSHLLKNLHIFNDGLHSDKHASKENKCLTTQEMLDFFSVNQSRLNEKQFETLLPTIVYELNAGVCKHKHEDEAAHSTNTFDWKAFLAASGAVLLVSASGLVVVCLVPMMSRSFYNVVTQFLIALAVGSLAGDAFLHLIPHAFSSNGHHHKHDNHHDEHGHDNHNPYEPVSLTEINPHRKMILEALIALLGIYIFFLTERLTIICQNRMSRRKLKRQRSNGPLNFLDFNEGKDVDHKNGNRLTGPDSTHLAIDDIGNYKQIENNSSGDNPMLNRGVNQEVKNSNNGFHISAPDGGNGYDGGCGGGGVGSGGAGTGTGGGIVGGVSPGAPNEGQLCNRPPDRPMDNNRCVDYLNDKQLHSSDGGNQPSWSFNANAFQSSQNGNEKLDKLQQQQSINGTDGIVAFADLRKSSLNNVNNKMSGSGGEILDMRNNNDKQLAALELSNHTQGQNDLSNGGGGAGAGIVKKNSSFSYLGSAEQSHTHPHRDKPHGHHHGHSHDLSSVRAIAYTIIAGDGLHNFCDGIAIGAAFANDIRGGLSTSIAVLCHELPHELGDFAVLLHAGMSVKSALFYNLLSSVLCAGGMILGFLLGGLHSLDTWIFMLAAGMFVYIALVDMMPELSANQLKGDRRCHQPSVLFLWQNLGILLGFCIMLLIAFYEDALVSH</sequence>
<evidence type="ECO:0000313" key="9">
    <source>
        <dbReference type="WBParaSite" id="TREG1_79260.1"/>
    </source>
</evidence>
<evidence type="ECO:0000256" key="1">
    <source>
        <dbReference type="ARBA" id="ARBA00004141"/>
    </source>
</evidence>
<feature type="region of interest" description="Disordered" evidence="6">
    <location>
        <begin position="320"/>
        <end position="353"/>
    </location>
</feature>
<keyword evidence="8" id="KW-1185">Reference proteome</keyword>
<feature type="transmembrane region" description="Helical" evidence="7">
    <location>
        <begin position="175"/>
        <end position="200"/>
    </location>
</feature>
<feature type="region of interest" description="Disordered" evidence="6">
    <location>
        <begin position="378"/>
        <end position="436"/>
    </location>
</feature>
<dbReference type="GO" id="GO:0071578">
    <property type="term" value="P:zinc ion import across plasma membrane"/>
    <property type="evidence" value="ECO:0007669"/>
    <property type="project" value="TreeGrafter"/>
</dbReference>
<organism evidence="8 9">
    <name type="scientific">Trichobilharzia regenti</name>
    <name type="common">Nasal bird schistosome</name>
    <dbReference type="NCBI Taxonomy" id="157069"/>
    <lineage>
        <taxon>Eukaryota</taxon>
        <taxon>Metazoa</taxon>
        <taxon>Spiralia</taxon>
        <taxon>Lophotrochozoa</taxon>
        <taxon>Platyhelminthes</taxon>
        <taxon>Trematoda</taxon>
        <taxon>Digenea</taxon>
        <taxon>Strigeidida</taxon>
        <taxon>Schistosomatoidea</taxon>
        <taxon>Schistosomatidae</taxon>
        <taxon>Trichobilharzia</taxon>
    </lineage>
</organism>
<dbReference type="InterPro" id="IPR050799">
    <property type="entry name" value="ZIP_Transporter"/>
</dbReference>
<keyword evidence="4 7" id="KW-1133">Transmembrane helix</keyword>
<evidence type="ECO:0000256" key="2">
    <source>
        <dbReference type="ARBA" id="ARBA00006939"/>
    </source>
</evidence>
<evidence type="ECO:0008006" key="10">
    <source>
        <dbReference type="Google" id="ProtNLM"/>
    </source>
</evidence>